<dbReference type="EMBL" id="JAIXMP010000041">
    <property type="protein sequence ID" value="KAI9247720.1"/>
    <property type="molecule type" value="Genomic_DNA"/>
</dbReference>
<evidence type="ECO:0000313" key="2">
    <source>
        <dbReference type="EMBL" id="KAI9247720.1"/>
    </source>
</evidence>
<dbReference type="AlphaFoldDB" id="A0AAD5P8C1"/>
<evidence type="ECO:0000313" key="3">
    <source>
        <dbReference type="Proteomes" id="UP001209540"/>
    </source>
</evidence>
<keyword evidence="3" id="KW-1185">Reference proteome</keyword>
<organism evidence="2 3">
    <name type="scientific">Phascolomyces articulosus</name>
    <dbReference type="NCBI Taxonomy" id="60185"/>
    <lineage>
        <taxon>Eukaryota</taxon>
        <taxon>Fungi</taxon>
        <taxon>Fungi incertae sedis</taxon>
        <taxon>Mucoromycota</taxon>
        <taxon>Mucoromycotina</taxon>
        <taxon>Mucoromycetes</taxon>
        <taxon>Mucorales</taxon>
        <taxon>Lichtheimiaceae</taxon>
        <taxon>Phascolomyces</taxon>
    </lineage>
</organism>
<gene>
    <name evidence="2" type="ORF">BDA99DRAFT_542859</name>
</gene>
<keyword evidence="1" id="KW-0472">Membrane</keyword>
<evidence type="ECO:0000256" key="1">
    <source>
        <dbReference type="SAM" id="Phobius"/>
    </source>
</evidence>
<proteinExistence type="predicted"/>
<keyword evidence="1" id="KW-0812">Transmembrane</keyword>
<dbReference type="Proteomes" id="UP001209540">
    <property type="component" value="Unassembled WGS sequence"/>
</dbReference>
<reference evidence="2" key="2">
    <citation type="submission" date="2023-02" db="EMBL/GenBank/DDBJ databases">
        <authorList>
            <consortium name="DOE Joint Genome Institute"/>
            <person name="Mondo S.J."/>
            <person name="Chang Y."/>
            <person name="Wang Y."/>
            <person name="Ahrendt S."/>
            <person name="Andreopoulos W."/>
            <person name="Barry K."/>
            <person name="Beard J."/>
            <person name="Benny G.L."/>
            <person name="Blankenship S."/>
            <person name="Bonito G."/>
            <person name="Cuomo C."/>
            <person name="Desiro A."/>
            <person name="Gervers K.A."/>
            <person name="Hundley H."/>
            <person name="Kuo A."/>
            <person name="LaButti K."/>
            <person name="Lang B.F."/>
            <person name="Lipzen A."/>
            <person name="O'Donnell K."/>
            <person name="Pangilinan J."/>
            <person name="Reynolds N."/>
            <person name="Sandor L."/>
            <person name="Smith M.W."/>
            <person name="Tsang A."/>
            <person name="Grigoriev I.V."/>
            <person name="Stajich J.E."/>
            <person name="Spatafora J.W."/>
        </authorList>
    </citation>
    <scope>NUCLEOTIDE SEQUENCE</scope>
    <source>
        <strain evidence="2">RSA 2281</strain>
    </source>
</reference>
<reference evidence="2" key="1">
    <citation type="journal article" date="2022" name="IScience">
        <title>Evolution of zygomycete secretomes and the origins of terrestrial fungal ecologies.</title>
        <authorList>
            <person name="Chang Y."/>
            <person name="Wang Y."/>
            <person name="Mondo S."/>
            <person name="Ahrendt S."/>
            <person name="Andreopoulos W."/>
            <person name="Barry K."/>
            <person name="Beard J."/>
            <person name="Benny G.L."/>
            <person name="Blankenship S."/>
            <person name="Bonito G."/>
            <person name="Cuomo C."/>
            <person name="Desiro A."/>
            <person name="Gervers K.A."/>
            <person name="Hundley H."/>
            <person name="Kuo A."/>
            <person name="LaButti K."/>
            <person name="Lang B.F."/>
            <person name="Lipzen A."/>
            <person name="O'Donnell K."/>
            <person name="Pangilinan J."/>
            <person name="Reynolds N."/>
            <person name="Sandor L."/>
            <person name="Smith M.E."/>
            <person name="Tsang A."/>
            <person name="Grigoriev I.V."/>
            <person name="Stajich J.E."/>
            <person name="Spatafora J.W."/>
        </authorList>
    </citation>
    <scope>NUCLEOTIDE SEQUENCE</scope>
    <source>
        <strain evidence="2">RSA 2281</strain>
    </source>
</reference>
<keyword evidence="1" id="KW-1133">Transmembrane helix</keyword>
<accession>A0AAD5P8C1</accession>
<protein>
    <submittedName>
        <fullName evidence="2">Uncharacterized protein</fullName>
    </submittedName>
</protein>
<name>A0AAD5P8C1_9FUNG</name>
<sequence length="251" mass="28991">MFWTNSPCNTLNWSLYEVRSPQGFGVYTREIFNKYEQWSKRNPIDCHGFQIKFGHDQRKTVSHFINNTSKRSKGQETIPFSNETFDTNDSCESYSFNLELVQNVVKESRFPEAVDLCDSTMNSILNQLLKILDIRAASLGMIADFKKTESDAPMMIQLAPTHSIGYVCMGDYLLKETLTGIVIYFYNNFMKQRKKIMNDLVSLQIFAMMFSALFCWNAPKLSALYFLTWCDKISACSSVGEHFYLGKLFLC</sequence>
<feature type="transmembrane region" description="Helical" evidence="1">
    <location>
        <begin position="200"/>
        <end position="219"/>
    </location>
</feature>
<comment type="caution">
    <text evidence="2">The sequence shown here is derived from an EMBL/GenBank/DDBJ whole genome shotgun (WGS) entry which is preliminary data.</text>
</comment>